<dbReference type="AlphaFoldDB" id="A0A949TZW3"/>
<sequence length="198" mass="23080">MEIVNFIKQYIKNPKTVGAVAPSSEKLADRMVEDINFLNATCIIEYGPGTGIFTEKILNKKKDSTIFIAIECNLDFYKILKDKFKDETNFILINDSAENIKEYLDKYNIDKVDYIISGLPFASLPDTMSQTILSVTKEILKAKGEFITFQYTLFKMNLFRKYFDKIKRKKVLLNLPPAYILRCKNVKFINYFNKDNWS</sequence>
<dbReference type="EMBL" id="JAEEGC010000052">
    <property type="protein sequence ID" value="MBV7273659.1"/>
    <property type="molecule type" value="Genomic_DNA"/>
</dbReference>
<proteinExistence type="predicted"/>
<protein>
    <submittedName>
        <fullName evidence="1">SAM-dependent methyltransferase</fullName>
    </submittedName>
</protein>
<organism evidence="1 2">
    <name type="scientific">Clostridium thailandense</name>
    <dbReference type="NCBI Taxonomy" id="2794346"/>
    <lineage>
        <taxon>Bacteria</taxon>
        <taxon>Bacillati</taxon>
        <taxon>Bacillota</taxon>
        <taxon>Clostridia</taxon>
        <taxon>Eubacteriales</taxon>
        <taxon>Clostridiaceae</taxon>
        <taxon>Clostridium</taxon>
    </lineage>
</organism>
<evidence type="ECO:0000313" key="2">
    <source>
        <dbReference type="Proteomes" id="UP000694308"/>
    </source>
</evidence>
<dbReference type="Proteomes" id="UP000694308">
    <property type="component" value="Unassembled WGS sequence"/>
</dbReference>
<keyword evidence="1" id="KW-0808">Transferase</keyword>
<name>A0A949TZW3_9CLOT</name>
<dbReference type="CDD" id="cd02440">
    <property type="entry name" value="AdoMet_MTases"/>
    <property type="match status" value="1"/>
</dbReference>
<comment type="caution">
    <text evidence="1">The sequence shown here is derived from an EMBL/GenBank/DDBJ whole genome shotgun (WGS) entry which is preliminary data.</text>
</comment>
<dbReference type="GO" id="GO:0032259">
    <property type="term" value="P:methylation"/>
    <property type="evidence" value="ECO:0007669"/>
    <property type="project" value="UniProtKB-KW"/>
</dbReference>
<accession>A0A949TZW3</accession>
<gene>
    <name evidence="1" type="ORF">I6U48_12125</name>
</gene>
<reference evidence="1" key="1">
    <citation type="submission" date="2020-12" db="EMBL/GenBank/DDBJ databases">
        <title>Clostridium thailandense sp. nov., a novel acetogenic bacterium isolated from peat land soil in Thailand.</title>
        <authorList>
            <person name="Chaikitkaew S."/>
            <person name="Birkeland N.K."/>
        </authorList>
    </citation>
    <scope>NUCLEOTIDE SEQUENCE</scope>
    <source>
        <strain evidence="1">PL3</strain>
    </source>
</reference>
<dbReference type="Pfam" id="PF00398">
    <property type="entry name" value="RrnaAD"/>
    <property type="match status" value="1"/>
</dbReference>
<dbReference type="InterPro" id="IPR001737">
    <property type="entry name" value="KsgA/Erm"/>
</dbReference>
<dbReference type="GO" id="GO:0008168">
    <property type="term" value="F:methyltransferase activity"/>
    <property type="evidence" value="ECO:0007669"/>
    <property type="project" value="UniProtKB-KW"/>
</dbReference>
<keyword evidence="2" id="KW-1185">Reference proteome</keyword>
<evidence type="ECO:0000313" key="1">
    <source>
        <dbReference type="EMBL" id="MBV7273659.1"/>
    </source>
</evidence>
<keyword evidence="1" id="KW-0489">Methyltransferase</keyword>
<dbReference type="RefSeq" id="WP_218320725.1">
    <property type="nucleotide sequence ID" value="NZ_JAEEGC010000052.1"/>
</dbReference>